<organism evidence="1 2">
    <name type="scientific">Massariosphaeria phaeospora</name>
    <dbReference type="NCBI Taxonomy" id="100035"/>
    <lineage>
        <taxon>Eukaryota</taxon>
        <taxon>Fungi</taxon>
        <taxon>Dikarya</taxon>
        <taxon>Ascomycota</taxon>
        <taxon>Pezizomycotina</taxon>
        <taxon>Dothideomycetes</taxon>
        <taxon>Pleosporomycetidae</taxon>
        <taxon>Pleosporales</taxon>
        <taxon>Pleosporales incertae sedis</taxon>
        <taxon>Massariosphaeria</taxon>
    </lineage>
</organism>
<dbReference type="OrthoDB" id="3800849at2759"/>
<dbReference type="PANTHER" id="PTHR39596">
    <property type="match status" value="1"/>
</dbReference>
<evidence type="ECO:0000313" key="1">
    <source>
        <dbReference type="EMBL" id="KAF2874365.1"/>
    </source>
</evidence>
<name>A0A7C8MT82_9PLEO</name>
<sequence length="613" mass="69687">MFPRIVITSLFLTSGPTELESVLRNLDYNRCLFESFASIAKRLDCSGIWWDTISIPADDDLRRTAINNMHQNYQNAKYTVLNDRYQLDFEWTEDGAPCLALVLSPWLTRGWTALELIMSSTVKILFKGHTKDKLLIKDLDDDILAKDPASYTRGHWIASTIIHRLRRDIQNVSDLVAVLRPRNTSWARDRLMIATLLSGIDVDYKLQPHEITKKVMDRVAKLNPASLHHGQPTITAFGGWSWCPISLDDMPAENLGDLTEEGLVGDNTCVIDRNGILTGCWYWRPLEKQDSMAGQLIPNSYHISVILGIRGAIRRRERCILLRDNNMGGGPALIVIPVGREGEYIHVKFAGSVHEVSSRCGRFDDRFGFNWFRLGAREDAKEAKAVRFQDSPSKPKKSSSKSFSWLCGKIWMGDQERTGNLLLARETKNDGIIEGYSLKIFQRQDVETHGQRQKYRVGLLDEPLFCVWAKSGQGVNGKDSDSTIEIRRMKPENSWPPESVPAFERVYNTSHDYHSSNLFRFRNGPSRSIYPAIGPKYFIPDGKHPYRGFWIVSSPHQQPSVALFYQAYHQSLEAIALTGNKDMPRGAVHFIVKDLVQSRNTTTVKENVEDVQS</sequence>
<protein>
    <recommendedName>
        <fullName evidence="3">Heterokaryon incompatibility domain-containing protein</fullName>
    </recommendedName>
</protein>
<dbReference type="EMBL" id="JAADJZ010000006">
    <property type="protein sequence ID" value="KAF2874365.1"/>
    <property type="molecule type" value="Genomic_DNA"/>
</dbReference>
<evidence type="ECO:0008006" key="3">
    <source>
        <dbReference type="Google" id="ProtNLM"/>
    </source>
</evidence>
<dbReference type="Pfam" id="PF12014">
    <property type="entry name" value="Cyclin_D1_bind"/>
    <property type="match status" value="1"/>
</dbReference>
<evidence type="ECO:0000313" key="2">
    <source>
        <dbReference type="Proteomes" id="UP000481861"/>
    </source>
</evidence>
<dbReference type="AlphaFoldDB" id="A0A7C8MT82"/>
<gene>
    <name evidence="1" type="ORF">BDV95DRAFT_592456</name>
</gene>
<keyword evidence="2" id="KW-1185">Reference proteome</keyword>
<proteinExistence type="predicted"/>
<comment type="caution">
    <text evidence="1">The sequence shown here is derived from an EMBL/GenBank/DDBJ whole genome shotgun (WGS) entry which is preliminary data.</text>
</comment>
<reference evidence="1 2" key="1">
    <citation type="submission" date="2020-01" db="EMBL/GenBank/DDBJ databases">
        <authorList>
            <consortium name="DOE Joint Genome Institute"/>
            <person name="Haridas S."/>
            <person name="Albert R."/>
            <person name="Binder M."/>
            <person name="Bloem J."/>
            <person name="Labutti K."/>
            <person name="Salamov A."/>
            <person name="Andreopoulos B."/>
            <person name="Baker S.E."/>
            <person name="Barry K."/>
            <person name="Bills G."/>
            <person name="Bluhm B.H."/>
            <person name="Cannon C."/>
            <person name="Castanera R."/>
            <person name="Culley D.E."/>
            <person name="Daum C."/>
            <person name="Ezra D."/>
            <person name="Gonzalez J.B."/>
            <person name="Henrissat B."/>
            <person name="Kuo A."/>
            <person name="Liang C."/>
            <person name="Lipzen A."/>
            <person name="Lutzoni F."/>
            <person name="Magnuson J."/>
            <person name="Mondo S."/>
            <person name="Nolan M."/>
            <person name="Ohm R."/>
            <person name="Pangilinan J."/>
            <person name="Park H.-J.H."/>
            <person name="Ramirez L."/>
            <person name="Alfaro M."/>
            <person name="Sun H."/>
            <person name="Tritt A."/>
            <person name="Yoshinaga Y."/>
            <person name="Zwiers L.-H.L."/>
            <person name="Turgeon B.G."/>
            <person name="Goodwin S.B."/>
            <person name="Spatafora J.W."/>
            <person name="Crous P.W."/>
            <person name="Grigoriev I.V."/>
        </authorList>
    </citation>
    <scope>NUCLEOTIDE SEQUENCE [LARGE SCALE GENOMIC DNA]</scope>
    <source>
        <strain evidence="1 2">CBS 611.86</strain>
    </source>
</reference>
<dbReference type="Proteomes" id="UP000481861">
    <property type="component" value="Unassembled WGS sequence"/>
</dbReference>
<dbReference type="PANTHER" id="PTHR39596:SF2">
    <property type="entry name" value="HET DOMAIN PROTEIN (AFU_ORTHOLOGUE AFUA_1G17550)-RELATED"/>
    <property type="match status" value="1"/>
</dbReference>
<accession>A0A7C8MT82</accession>